<name>A0ABP5JFG4_9ACTN</name>
<feature type="region of interest" description="Disordered" evidence="1">
    <location>
        <begin position="1"/>
        <end position="112"/>
    </location>
</feature>
<gene>
    <name evidence="2" type="ORF">GCM10009802_18220</name>
</gene>
<proteinExistence type="predicted"/>
<keyword evidence="3" id="KW-1185">Reference proteome</keyword>
<protein>
    <submittedName>
        <fullName evidence="2">Uncharacterized protein</fullName>
    </submittedName>
</protein>
<dbReference type="EMBL" id="BAAAPF010000035">
    <property type="protein sequence ID" value="GAA2117242.1"/>
    <property type="molecule type" value="Genomic_DNA"/>
</dbReference>
<feature type="compositionally biased region" description="Basic residues" evidence="1">
    <location>
        <begin position="26"/>
        <end position="35"/>
    </location>
</feature>
<sequence>MTPSPEHTATAALSACAGAGPGGRRSPGRRCRSAPRTRGDLPPAVSLLPAAGPRSPRRRGRPIAPAPLPAHAGVDRERGPRAPATRGRRPHADGPVPEDFRNRLLPRRESAP</sequence>
<organism evidence="2 3">
    <name type="scientific">Streptomyces synnematoformans</name>
    <dbReference type="NCBI Taxonomy" id="415721"/>
    <lineage>
        <taxon>Bacteria</taxon>
        <taxon>Bacillati</taxon>
        <taxon>Actinomycetota</taxon>
        <taxon>Actinomycetes</taxon>
        <taxon>Kitasatosporales</taxon>
        <taxon>Streptomycetaceae</taxon>
        <taxon>Streptomyces</taxon>
    </lineage>
</organism>
<evidence type="ECO:0000313" key="3">
    <source>
        <dbReference type="Proteomes" id="UP001500443"/>
    </source>
</evidence>
<evidence type="ECO:0000313" key="2">
    <source>
        <dbReference type="EMBL" id="GAA2117242.1"/>
    </source>
</evidence>
<feature type="compositionally biased region" description="Low complexity" evidence="1">
    <location>
        <begin position="9"/>
        <end position="18"/>
    </location>
</feature>
<accession>A0ABP5JFG4</accession>
<reference evidence="3" key="1">
    <citation type="journal article" date="2019" name="Int. J. Syst. Evol. Microbiol.">
        <title>The Global Catalogue of Microorganisms (GCM) 10K type strain sequencing project: providing services to taxonomists for standard genome sequencing and annotation.</title>
        <authorList>
            <consortium name="The Broad Institute Genomics Platform"/>
            <consortium name="The Broad Institute Genome Sequencing Center for Infectious Disease"/>
            <person name="Wu L."/>
            <person name="Ma J."/>
        </authorList>
    </citation>
    <scope>NUCLEOTIDE SEQUENCE [LARGE SCALE GENOMIC DNA]</scope>
    <source>
        <strain evidence="3">JCM 15481</strain>
    </source>
</reference>
<dbReference type="Proteomes" id="UP001500443">
    <property type="component" value="Unassembled WGS sequence"/>
</dbReference>
<feature type="compositionally biased region" description="Basic and acidic residues" evidence="1">
    <location>
        <begin position="98"/>
        <end position="112"/>
    </location>
</feature>
<evidence type="ECO:0000256" key="1">
    <source>
        <dbReference type="SAM" id="MobiDB-lite"/>
    </source>
</evidence>
<comment type="caution">
    <text evidence="2">The sequence shown here is derived from an EMBL/GenBank/DDBJ whole genome shotgun (WGS) entry which is preliminary data.</text>
</comment>